<comment type="caution">
    <text evidence="5">The sequence shown here is derived from an EMBL/GenBank/DDBJ whole genome shotgun (WGS) entry which is preliminary data.</text>
</comment>
<reference evidence="5 6" key="1">
    <citation type="submission" date="2020-08" db="EMBL/GenBank/DDBJ databases">
        <title>Genomic Encyclopedia of Type Strains, Phase IV (KMG-IV): sequencing the most valuable type-strain genomes for metagenomic binning, comparative biology and taxonomic classification.</title>
        <authorList>
            <person name="Goeker M."/>
        </authorList>
    </citation>
    <scope>NUCLEOTIDE SEQUENCE [LARGE SCALE GENOMIC DNA]</scope>
    <source>
        <strain evidence="5 6">DSM 45615</strain>
    </source>
</reference>
<feature type="region of interest" description="Disordered" evidence="2">
    <location>
        <begin position="336"/>
        <end position="357"/>
    </location>
</feature>
<dbReference type="AlphaFoldDB" id="A0A840PHG7"/>
<dbReference type="Gene3D" id="3.40.630.190">
    <property type="entry name" value="LCP protein"/>
    <property type="match status" value="1"/>
</dbReference>
<protein>
    <submittedName>
        <fullName evidence="5">LCP family protein required for cell wall assembly</fullName>
    </submittedName>
</protein>
<comment type="similarity">
    <text evidence="1">Belongs to the LytR/CpsA/Psr (LCP) family.</text>
</comment>
<dbReference type="EMBL" id="JACHGN010000024">
    <property type="protein sequence ID" value="MBB5138582.1"/>
    <property type="molecule type" value="Genomic_DNA"/>
</dbReference>
<dbReference type="InterPro" id="IPR004474">
    <property type="entry name" value="LytR_CpsA_psr"/>
</dbReference>
<dbReference type="NCBIfam" id="TIGR00350">
    <property type="entry name" value="lytR_cpsA_psr"/>
    <property type="match status" value="1"/>
</dbReference>
<evidence type="ECO:0000313" key="5">
    <source>
        <dbReference type="EMBL" id="MBB5138582.1"/>
    </source>
</evidence>
<evidence type="ECO:0000256" key="3">
    <source>
        <dbReference type="SAM" id="Phobius"/>
    </source>
</evidence>
<feature type="domain" description="Cell envelope-related transcriptional attenuator" evidence="4">
    <location>
        <begin position="97"/>
        <end position="253"/>
    </location>
</feature>
<keyword evidence="6" id="KW-1185">Reference proteome</keyword>
<feature type="transmembrane region" description="Helical" evidence="3">
    <location>
        <begin position="24"/>
        <end position="47"/>
    </location>
</feature>
<evidence type="ECO:0000256" key="1">
    <source>
        <dbReference type="ARBA" id="ARBA00006068"/>
    </source>
</evidence>
<keyword evidence="3" id="KW-0472">Membrane</keyword>
<feature type="compositionally biased region" description="Low complexity" evidence="2">
    <location>
        <begin position="338"/>
        <end position="351"/>
    </location>
</feature>
<dbReference type="Proteomes" id="UP000578449">
    <property type="component" value="Unassembled WGS sequence"/>
</dbReference>
<evidence type="ECO:0000259" key="4">
    <source>
        <dbReference type="Pfam" id="PF03816"/>
    </source>
</evidence>
<sequence>MSSGLLDLQPASEDPPRPRRRRRWLLWALVFLLVVMLAGAGAVYSVYARLTGNVRHIEVTREDLGDARPAKTATAAVNILVVGSDRREGPDAEAGERTDTIMLAHLSTARNEAVVVSFPRDSLVQLPACRARDGLPGQQGHLGMINSSFARGGIACTWKTVEKLTGIHIDHFVQMDFTGFKGMVDAIGGVDVYLPEPIHDEYVRLDLPKGWRTLNGEEALGYVRARYSLGDGTDIERIERQQDFVRAMAKKAMSGETLTDPTRLFGFLDAATKSVTTDPALTPGVMRDLAMTARGLTGDRIHFVTVPWRFSTAYRGRVEWLPQARTLFRSLAADEPLTAGDPATPDDAAGAKTGGTR</sequence>
<organism evidence="5 6">
    <name type="scientific">Thermocatellispora tengchongensis</name>
    <dbReference type="NCBI Taxonomy" id="1073253"/>
    <lineage>
        <taxon>Bacteria</taxon>
        <taxon>Bacillati</taxon>
        <taxon>Actinomycetota</taxon>
        <taxon>Actinomycetes</taxon>
        <taxon>Streptosporangiales</taxon>
        <taxon>Streptosporangiaceae</taxon>
        <taxon>Thermocatellispora</taxon>
    </lineage>
</organism>
<dbReference type="RefSeq" id="WP_185055452.1">
    <property type="nucleotide sequence ID" value="NZ_BAABIX010000025.1"/>
</dbReference>
<name>A0A840PHG7_9ACTN</name>
<dbReference type="InterPro" id="IPR050922">
    <property type="entry name" value="LytR/CpsA/Psr_CW_biosynth"/>
</dbReference>
<dbReference type="PANTHER" id="PTHR33392:SF6">
    <property type="entry name" value="POLYISOPRENYL-TEICHOIC ACID--PEPTIDOGLYCAN TEICHOIC ACID TRANSFERASE TAGU"/>
    <property type="match status" value="1"/>
</dbReference>
<gene>
    <name evidence="5" type="ORF">HNP84_008336</name>
</gene>
<evidence type="ECO:0000313" key="6">
    <source>
        <dbReference type="Proteomes" id="UP000578449"/>
    </source>
</evidence>
<dbReference type="Pfam" id="PF03816">
    <property type="entry name" value="LytR_cpsA_psr"/>
    <property type="match status" value="1"/>
</dbReference>
<evidence type="ECO:0000256" key="2">
    <source>
        <dbReference type="SAM" id="MobiDB-lite"/>
    </source>
</evidence>
<keyword evidence="3" id="KW-1133">Transmembrane helix</keyword>
<keyword evidence="3" id="KW-0812">Transmembrane</keyword>
<accession>A0A840PHG7</accession>
<dbReference type="PANTHER" id="PTHR33392">
    <property type="entry name" value="POLYISOPRENYL-TEICHOIC ACID--PEPTIDOGLYCAN TEICHOIC ACID TRANSFERASE TAGU"/>
    <property type="match status" value="1"/>
</dbReference>
<proteinExistence type="inferred from homology"/>